<comment type="caution">
    <text evidence="2">The sequence shown here is derived from an EMBL/GenBank/DDBJ whole genome shotgun (WGS) entry which is preliminary data.</text>
</comment>
<name>A0A1F5HAU9_9BACT</name>
<dbReference type="Gene3D" id="3.40.50.150">
    <property type="entry name" value="Vaccinia Virus protein VP39"/>
    <property type="match status" value="1"/>
</dbReference>
<organism evidence="2 3">
    <name type="scientific">Candidatus Curtissbacteria bacterium RIFOXYA1_FULL_41_14</name>
    <dbReference type="NCBI Taxonomy" id="1797737"/>
    <lineage>
        <taxon>Bacteria</taxon>
        <taxon>Candidatus Curtissiibacteriota</taxon>
    </lineage>
</organism>
<dbReference type="EMBL" id="MFCA01000029">
    <property type="protein sequence ID" value="OGE01228.1"/>
    <property type="molecule type" value="Genomic_DNA"/>
</dbReference>
<dbReference type="STRING" id="1797737.A2196_00780"/>
<sequence length="243" mass="28453">MKKIAYEEMFENEMTHPWYLATRKLMLNLLRKHLSKNSFILDAGCGTGGTMKFLKERGYKNLCGIDKSEIAIRYCMKRGLKGIKRGTIQKLPYKDNIFDAIVCMDVLYHKGVERKRALKEFNRVLKPNGIFYSQEPAYDWLRSKHDKVVETNHRFTKEEMTEIAKNEGFKIIKSSYFNSFLLPILVIKRITEKFMSDSKKSDVSRLPYLINYIMLKIFILETHVIKSSNLPFGLSIIVVCQKK</sequence>
<accession>A0A1F5HAU9</accession>
<proteinExistence type="predicted"/>
<protein>
    <recommendedName>
        <fullName evidence="1">Methyltransferase type 11 domain-containing protein</fullName>
    </recommendedName>
</protein>
<dbReference type="InterPro" id="IPR013216">
    <property type="entry name" value="Methyltransf_11"/>
</dbReference>
<gene>
    <name evidence="2" type="ORF">A2196_00780</name>
</gene>
<reference evidence="2 3" key="1">
    <citation type="journal article" date="2016" name="Nat. Commun.">
        <title>Thousands of microbial genomes shed light on interconnected biogeochemical processes in an aquifer system.</title>
        <authorList>
            <person name="Anantharaman K."/>
            <person name="Brown C.T."/>
            <person name="Hug L.A."/>
            <person name="Sharon I."/>
            <person name="Castelle C.J."/>
            <person name="Probst A.J."/>
            <person name="Thomas B.C."/>
            <person name="Singh A."/>
            <person name="Wilkins M.J."/>
            <person name="Karaoz U."/>
            <person name="Brodie E.L."/>
            <person name="Williams K.H."/>
            <person name="Hubbard S.S."/>
            <person name="Banfield J.F."/>
        </authorList>
    </citation>
    <scope>NUCLEOTIDE SEQUENCE [LARGE SCALE GENOMIC DNA]</scope>
</reference>
<dbReference type="SUPFAM" id="SSF53335">
    <property type="entry name" value="S-adenosyl-L-methionine-dependent methyltransferases"/>
    <property type="match status" value="1"/>
</dbReference>
<evidence type="ECO:0000259" key="1">
    <source>
        <dbReference type="Pfam" id="PF08241"/>
    </source>
</evidence>
<dbReference type="Pfam" id="PF08241">
    <property type="entry name" value="Methyltransf_11"/>
    <property type="match status" value="1"/>
</dbReference>
<evidence type="ECO:0000313" key="2">
    <source>
        <dbReference type="EMBL" id="OGE01228.1"/>
    </source>
</evidence>
<dbReference type="InterPro" id="IPR029063">
    <property type="entry name" value="SAM-dependent_MTases_sf"/>
</dbReference>
<dbReference type="PANTHER" id="PTHR42912">
    <property type="entry name" value="METHYLTRANSFERASE"/>
    <property type="match status" value="1"/>
</dbReference>
<dbReference type="CDD" id="cd02440">
    <property type="entry name" value="AdoMet_MTases"/>
    <property type="match status" value="1"/>
</dbReference>
<feature type="domain" description="Methyltransferase type 11" evidence="1">
    <location>
        <begin position="41"/>
        <end position="132"/>
    </location>
</feature>
<evidence type="ECO:0000313" key="3">
    <source>
        <dbReference type="Proteomes" id="UP000176751"/>
    </source>
</evidence>
<dbReference type="Proteomes" id="UP000176751">
    <property type="component" value="Unassembled WGS sequence"/>
</dbReference>
<dbReference type="GO" id="GO:0008757">
    <property type="term" value="F:S-adenosylmethionine-dependent methyltransferase activity"/>
    <property type="evidence" value="ECO:0007669"/>
    <property type="project" value="InterPro"/>
</dbReference>
<dbReference type="AlphaFoldDB" id="A0A1F5HAU9"/>
<dbReference type="InterPro" id="IPR050508">
    <property type="entry name" value="Methyltransf_Superfamily"/>
</dbReference>